<keyword evidence="2" id="KW-0472">Membrane</keyword>
<reference evidence="3" key="2">
    <citation type="submission" date="2023-06" db="EMBL/GenBank/DDBJ databases">
        <authorList>
            <consortium name="Lawrence Berkeley National Laboratory"/>
            <person name="Haridas S."/>
            <person name="Hensen N."/>
            <person name="Bonometti L."/>
            <person name="Westerberg I."/>
            <person name="Brannstrom I.O."/>
            <person name="Guillou S."/>
            <person name="Cros-Aarteil S."/>
            <person name="Calhoun S."/>
            <person name="Kuo A."/>
            <person name="Mondo S."/>
            <person name="Pangilinan J."/>
            <person name="Riley R."/>
            <person name="Labutti K."/>
            <person name="Andreopoulos B."/>
            <person name="Lipzen A."/>
            <person name="Chen C."/>
            <person name="Yanf M."/>
            <person name="Daum C."/>
            <person name="Ng V."/>
            <person name="Clum A."/>
            <person name="Steindorff A."/>
            <person name="Ohm R."/>
            <person name="Martin F."/>
            <person name="Silar P."/>
            <person name="Natvig D."/>
            <person name="Lalanne C."/>
            <person name="Gautier V."/>
            <person name="Ament-Velasquez S.L."/>
            <person name="Kruys A."/>
            <person name="Hutchinson M.I."/>
            <person name="Powell A.J."/>
            <person name="Barry K."/>
            <person name="Miller A.N."/>
            <person name="Grigoriev I.V."/>
            <person name="Debuchy R."/>
            <person name="Gladieux P."/>
            <person name="Thoren M.H."/>
            <person name="Johannesson H."/>
        </authorList>
    </citation>
    <scope>NUCLEOTIDE SEQUENCE</scope>
    <source>
        <strain evidence="3">SMH4131-1</strain>
    </source>
</reference>
<feature type="transmembrane region" description="Helical" evidence="2">
    <location>
        <begin position="359"/>
        <end position="378"/>
    </location>
</feature>
<gene>
    <name evidence="3" type="ORF">B0T19DRAFT_445420</name>
</gene>
<evidence type="ECO:0000313" key="3">
    <source>
        <dbReference type="EMBL" id="KAK3319616.1"/>
    </source>
</evidence>
<feature type="transmembrane region" description="Helical" evidence="2">
    <location>
        <begin position="500"/>
        <end position="524"/>
    </location>
</feature>
<feature type="transmembrane region" description="Helical" evidence="2">
    <location>
        <begin position="130"/>
        <end position="151"/>
    </location>
</feature>
<keyword evidence="4" id="KW-1185">Reference proteome</keyword>
<dbReference type="AlphaFoldDB" id="A0AAE0I6X6"/>
<evidence type="ECO:0000256" key="1">
    <source>
        <dbReference type="SAM" id="MobiDB-lite"/>
    </source>
</evidence>
<dbReference type="EMBL" id="JAUEPO010000006">
    <property type="protein sequence ID" value="KAK3319616.1"/>
    <property type="molecule type" value="Genomic_DNA"/>
</dbReference>
<organism evidence="3 4">
    <name type="scientific">Cercophora scortea</name>
    <dbReference type="NCBI Taxonomy" id="314031"/>
    <lineage>
        <taxon>Eukaryota</taxon>
        <taxon>Fungi</taxon>
        <taxon>Dikarya</taxon>
        <taxon>Ascomycota</taxon>
        <taxon>Pezizomycotina</taxon>
        <taxon>Sordariomycetes</taxon>
        <taxon>Sordariomycetidae</taxon>
        <taxon>Sordariales</taxon>
        <taxon>Lasiosphaeriaceae</taxon>
        <taxon>Cercophora</taxon>
    </lineage>
</organism>
<feature type="transmembrane region" description="Helical" evidence="2">
    <location>
        <begin position="103"/>
        <end position="124"/>
    </location>
</feature>
<feature type="transmembrane region" description="Helical" evidence="2">
    <location>
        <begin position="530"/>
        <end position="550"/>
    </location>
</feature>
<keyword evidence="2" id="KW-0812">Transmembrane</keyword>
<sequence length="567" mass="63849">MNTVTLCRKVIDCSADESYLEQPADPDIAGIGVLLAFFVPATASVFTFALAYISRGLPPEQYTHVDEVLMSTLDFIKSKFFSLLGLTPRPKAPHNGRLSGYQIFLLALSDQLLVTGVGLLISLYSQMCSLSAFSFHVVIDLVFLCQTVYLITLAALKEHFIQNPKPAKLRVWILLLYLVLLYGTIFLQYITLSYNPYHLAACEIRYYQQNLGFAVWDWGTWAWVTFIGYYSSVTSHLFPTGPDSWTMVFLSMLFAGSDSRQILDDFVAEEKQKRREKNARKHQALLTITQHTTTGKPFRMGILVRLMFVLGPEIFGELIASMVYELANSLFWYGWGIYYLASELFYDLADISPLLDMKFGQVMPLILLLVYAIAAVEAKASEKHDKNKDSDPHNKKEEESEPPHTTYTTNVNMSPVTEHPEHNPIQHSFTIPVLRRRTFGATTPAAPTGTAQAESSDTGSIELRSIQSRMSTVQLERAQTIRDDDELIDVFALAREGAGIYVNVAVLILFFLLIGYLLLTAFYMRYMVTALATLFSIRFIIKTGIAIRAVRRLKGERERCYGPGGGN</sequence>
<reference evidence="3" key="1">
    <citation type="journal article" date="2023" name="Mol. Phylogenet. Evol.">
        <title>Genome-scale phylogeny and comparative genomics of the fungal order Sordariales.</title>
        <authorList>
            <person name="Hensen N."/>
            <person name="Bonometti L."/>
            <person name="Westerberg I."/>
            <person name="Brannstrom I.O."/>
            <person name="Guillou S."/>
            <person name="Cros-Aarteil S."/>
            <person name="Calhoun S."/>
            <person name="Haridas S."/>
            <person name="Kuo A."/>
            <person name="Mondo S."/>
            <person name="Pangilinan J."/>
            <person name="Riley R."/>
            <person name="LaButti K."/>
            <person name="Andreopoulos B."/>
            <person name="Lipzen A."/>
            <person name="Chen C."/>
            <person name="Yan M."/>
            <person name="Daum C."/>
            <person name="Ng V."/>
            <person name="Clum A."/>
            <person name="Steindorff A."/>
            <person name="Ohm R.A."/>
            <person name="Martin F."/>
            <person name="Silar P."/>
            <person name="Natvig D.O."/>
            <person name="Lalanne C."/>
            <person name="Gautier V."/>
            <person name="Ament-Velasquez S.L."/>
            <person name="Kruys A."/>
            <person name="Hutchinson M.I."/>
            <person name="Powell A.J."/>
            <person name="Barry K."/>
            <person name="Miller A.N."/>
            <person name="Grigoriev I.V."/>
            <person name="Debuchy R."/>
            <person name="Gladieux P."/>
            <person name="Hiltunen Thoren M."/>
            <person name="Johannesson H."/>
        </authorList>
    </citation>
    <scope>NUCLEOTIDE SEQUENCE</scope>
    <source>
        <strain evidence="3">SMH4131-1</strain>
    </source>
</reference>
<name>A0AAE0I6X6_9PEZI</name>
<accession>A0AAE0I6X6</accession>
<feature type="region of interest" description="Disordered" evidence="1">
    <location>
        <begin position="381"/>
        <end position="419"/>
    </location>
</feature>
<keyword evidence="2" id="KW-1133">Transmembrane helix</keyword>
<evidence type="ECO:0000313" key="4">
    <source>
        <dbReference type="Proteomes" id="UP001286456"/>
    </source>
</evidence>
<dbReference type="Proteomes" id="UP001286456">
    <property type="component" value="Unassembled WGS sequence"/>
</dbReference>
<comment type="caution">
    <text evidence="3">The sequence shown here is derived from an EMBL/GenBank/DDBJ whole genome shotgun (WGS) entry which is preliminary data.</text>
</comment>
<feature type="transmembrane region" description="Helical" evidence="2">
    <location>
        <begin position="211"/>
        <end position="230"/>
    </location>
</feature>
<feature type="compositionally biased region" description="Polar residues" evidence="1">
    <location>
        <begin position="403"/>
        <end position="415"/>
    </location>
</feature>
<feature type="transmembrane region" description="Helical" evidence="2">
    <location>
        <begin position="302"/>
        <end position="324"/>
    </location>
</feature>
<feature type="transmembrane region" description="Helical" evidence="2">
    <location>
        <begin position="28"/>
        <end position="53"/>
    </location>
</feature>
<dbReference type="PANTHER" id="PTHR37577:SF1">
    <property type="entry name" value="INTEGRAL MEMBRANE PROTEIN"/>
    <property type="match status" value="1"/>
</dbReference>
<dbReference type="InterPro" id="IPR053018">
    <property type="entry name" value="Elsinochrome_Biosynth-Asso"/>
</dbReference>
<feature type="transmembrane region" description="Helical" evidence="2">
    <location>
        <begin position="171"/>
        <end position="191"/>
    </location>
</feature>
<protein>
    <submittedName>
        <fullName evidence="3">Uncharacterized protein</fullName>
    </submittedName>
</protein>
<feature type="compositionally biased region" description="Basic and acidic residues" evidence="1">
    <location>
        <begin position="381"/>
        <end position="402"/>
    </location>
</feature>
<proteinExistence type="predicted"/>
<dbReference type="PANTHER" id="PTHR37577">
    <property type="entry name" value="INTEGRAL MEMBRANE PROTEIN"/>
    <property type="match status" value="1"/>
</dbReference>
<evidence type="ECO:0000256" key="2">
    <source>
        <dbReference type="SAM" id="Phobius"/>
    </source>
</evidence>